<evidence type="ECO:0000256" key="2">
    <source>
        <dbReference type="ARBA" id="ARBA00022670"/>
    </source>
</evidence>
<dbReference type="GO" id="GO:0015074">
    <property type="term" value="P:DNA integration"/>
    <property type="evidence" value="ECO:0007669"/>
    <property type="project" value="InterPro"/>
</dbReference>
<dbReference type="Proteomes" id="UP000653454">
    <property type="component" value="Unassembled WGS sequence"/>
</dbReference>
<organism evidence="12 13">
    <name type="scientific">Plutella xylostella</name>
    <name type="common">Diamondback moth</name>
    <name type="synonym">Plutella maculipennis</name>
    <dbReference type="NCBI Taxonomy" id="51655"/>
    <lineage>
        <taxon>Eukaryota</taxon>
        <taxon>Metazoa</taxon>
        <taxon>Ecdysozoa</taxon>
        <taxon>Arthropoda</taxon>
        <taxon>Hexapoda</taxon>
        <taxon>Insecta</taxon>
        <taxon>Pterygota</taxon>
        <taxon>Neoptera</taxon>
        <taxon>Endopterygota</taxon>
        <taxon>Lepidoptera</taxon>
        <taxon>Glossata</taxon>
        <taxon>Ditrysia</taxon>
        <taxon>Yponomeutoidea</taxon>
        <taxon>Plutellidae</taxon>
        <taxon>Plutella</taxon>
    </lineage>
</organism>
<keyword evidence="13" id="KW-1185">Reference proteome</keyword>
<evidence type="ECO:0000256" key="5">
    <source>
        <dbReference type="ARBA" id="ARBA00022722"/>
    </source>
</evidence>
<dbReference type="EC" id="2.7.7.49" evidence="1"/>
<dbReference type="Pfam" id="PF00665">
    <property type="entry name" value="rve"/>
    <property type="match status" value="1"/>
</dbReference>
<dbReference type="PANTHER" id="PTHR37984">
    <property type="entry name" value="PROTEIN CBG26694"/>
    <property type="match status" value="1"/>
</dbReference>
<dbReference type="InterPro" id="IPR041373">
    <property type="entry name" value="RT_RNaseH"/>
</dbReference>
<evidence type="ECO:0000256" key="3">
    <source>
        <dbReference type="ARBA" id="ARBA00022679"/>
    </source>
</evidence>
<dbReference type="Gene3D" id="3.30.420.10">
    <property type="entry name" value="Ribonuclease H-like superfamily/Ribonuclease H"/>
    <property type="match status" value="1"/>
</dbReference>
<dbReference type="InterPro" id="IPR050951">
    <property type="entry name" value="Retrovirus_Pol_polyprotein"/>
</dbReference>
<feature type="domain" description="Integrase catalytic" evidence="11">
    <location>
        <begin position="563"/>
        <end position="732"/>
    </location>
</feature>
<dbReference type="PROSITE" id="PS50994">
    <property type="entry name" value="INTEGRASE"/>
    <property type="match status" value="1"/>
</dbReference>
<evidence type="ECO:0000256" key="4">
    <source>
        <dbReference type="ARBA" id="ARBA00022695"/>
    </source>
</evidence>
<dbReference type="InterPro" id="IPR001584">
    <property type="entry name" value="Integrase_cat-core"/>
</dbReference>
<dbReference type="FunFam" id="3.10.10.10:FF:000007">
    <property type="entry name" value="Retrovirus-related Pol polyprotein from transposon 17.6-like Protein"/>
    <property type="match status" value="1"/>
</dbReference>
<dbReference type="GO" id="GO:0003964">
    <property type="term" value="F:RNA-directed DNA polymerase activity"/>
    <property type="evidence" value="ECO:0007669"/>
    <property type="project" value="UniProtKB-KW"/>
</dbReference>
<dbReference type="InterPro" id="IPR043502">
    <property type="entry name" value="DNA/RNA_pol_sf"/>
</dbReference>
<dbReference type="SUPFAM" id="SSF56672">
    <property type="entry name" value="DNA/RNA polymerases"/>
    <property type="match status" value="1"/>
</dbReference>
<dbReference type="GO" id="GO:0008233">
    <property type="term" value="F:peptidase activity"/>
    <property type="evidence" value="ECO:0007669"/>
    <property type="project" value="UniProtKB-KW"/>
</dbReference>
<evidence type="ECO:0000256" key="9">
    <source>
        <dbReference type="SAM" id="MobiDB-lite"/>
    </source>
</evidence>
<evidence type="ECO:0000259" key="11">
    <source>
        <dbReference type="PROSITE" id="PS50994"/>
    </source>
</evidence>
<dbReference type="GO" id="GO:0003676">
    <property type="term" value="F:nucleic acid binding"/>
    <property type="evidence" value="ECO:0007669"/>
    <property type="project" value="InterPro"/>
</dbReference>
<feature type="domain" description="Reverse transcriptase" evidence="10">
    <location>
        <begin position="34"/>
        <end position="214"/>
    </location>
</feature>
<dbReference type="SUPFAM" id="SSF53098">
    <property type="entry name" value="Ribonuclease H-like"/>
    <property type="match status" value="1"/>
</dbReference>
<evidence type="ECO:0000313" key="13">
    <source>
        <dbReference type="Proteomes" id="UP000653454"/>
    </source>
</evidence>
<keyword evidence="7" id="KW-0378">Hydrolase</keyword>
<dbReference type="CDD" id="cd09274">
    <property type="entry name" value="RNase_HI_RT_Ty3"/>
    <property type="match status" value="1"/>
</dbReference>
<gene>
    <name evidence="12" type="ORF">PLXY2_LOCUS5912</name>
</gene>
<dbReference type="Gene3D" id="3.10.10.10">
    <property type="entry name" value="HIV Type 1 Reverse Transcriptase, subunit A, domain 1"/>
    <property type="match status" value="1"/>
</dbReference>
<evidence type="ECO:0000256" key="7">
    <source>
        <dbReference type="ARBA" id="ARBA00022801"/>
    </source>
</evidence>
<dbReference type="InterPro" id="IPR012337">
    <property type="entry name" value="RNaseH-like_sf"/>
</dbReference>
<evidence type="ECO:0000256" key="1">
    <source>
        <dbReference type="ARBA" id="ARBA00012493"/>
    </source>
</evidence>
<dbReference type="FunFam" id="3.30.70.270:FF:000063">
    <property type="entry name" value="Zinc knuckle domaincontaining protein"/>
    <property type="match status" value="1"/>
</dbReference>
<keyword evidence="8" id="KW-0695">RNA-directed DNA polymerase</keyword>
<dbReference type="Pfam" id="PF00078">
    <property type="entry name" value="RVT_1"/>
    <property type="match status" value="1"/>
</dbReference>
<dbReference type="Gene3D" id="1.10.340.70">
    <property type="match status" value="1"/>
</dbReference>
<keyword evidence="3" id="KW-0808">Transferase</keyword>
<dbReference type="AlphaFoldDB" id="A0A8S4EN20"/>
<feature type="compositionally biased region" description="Low complexity" evidence="9">
    <location>
        <begin position="862"/>
        <end position="875"/>
    </location>
</feature>
<comment type="caution">
    <text evidence="12">The sequence shown here is derived from an EMBL/GenBank/DDBJ whole genome shotgun (WGS) entry which is preliminary data.</text>
</comment>
<evidence type="ECO:0000259" key="10">
    <source>
        <dbReference type="PROSITE" id="PS50878"/>
    </source>
</evidence>
<dbReference type="InterPro" id="IPR000477">
    <property type="entry name" value="RT_dom"/>
</dbReference>
<keyword evidence="2" id="KW-0645">Protease</keyword>
<reference evidence="12" key="1">
    <citation type="submission" date="2020-11" db="EMBL/GenBank/DDBJ databases">
        <authorList>
            <person name="Whiteford S."/>
        </authorList>
    </citation>
    <scope>NUCLEOTIDE SEQUENCE</scope>
</reference>
<proteinExistence type="predicted"/>
<sequence length="894" mass="102417">MHINLTNNTPVAYRPYKLSHQEKLIVRDIVRDLLEKGIIRESNSEYASPIILVKKKDGSDRMCVDYRALNKLTSRERYPLPLIDDHIDRLGHFKFFSSLDMATGFHQIPIDEASIHKTAFVTPEGHYEYLRMPYGLTNSPIVYQRIINKTLRSHIEAGYVLVYVDDVLIMSNTVEKGIVRLRDVLKTLTDAGFSINLGKCSFLATKVEYLGRVVSQGQVGPSPRKVEALVNAPIPSNVRQVRQFLGLAGYFRRYIKNYATKTACISRLTKNNVEFCWGPEQEQVRQEIITHLTSEPILSIFDPQLQTELHTDASGIGYGAVLMQTWADGTKHVVSYYSKATQGAERKYHSYELETLAVVRALQHFRHYLIGLKFKIVTDCNALKATQNKKDLLPRVARWWVYLQDFDFDIEYRKGVMMSHADYLSRNPSTQVHHITKPRNWAQIAQSADSETQTLLQKLRDGELDTRRYVNQNDLLYYRYEPIGEEPRLLCFIPKGHRLSLLRIFHDEHEHIGVDKVLHLVLKHFWFPGLRQFVAKYIAHCLVCVSKKRVPRAPHQPITSWEKPNVPFHTLHLDVLGPLPESNGYKFVLLMIDAFSKFCLLYPIYRQDVGELKRTFTEAVSLFGAPKLLITDRGRMFESAEFIRFLTDIGCDIHHITPEMHHANGQVERYARTVLNMIRIEANHKGASWSEQLWRLQLVLNMTKQKTTQHSALNLLVGIDAVTPVLRSLIRDVAIDNSQQTPRDAWRELCRARANDLLKKNQAQQDTTVNRQRRPPRKFNIDDLVFVIKYSQSTGKLDPGMRGPYRVLKALPSDRYELKLLSGSYGKTTQAAAEYLVPWRGEWCPETCAAFFECNETDDSEAGSSASQGEAQPSGPSSVPGPARTPQEVVEDDS</sequence>
<keyword evidence="4" id="KW-0548">Nucleotidyltransferase</keyword>
<evidence type="ECO:0000256" key="6">
    <source>
        <dbReference type="ARBA" id="ARBA00022759"/>
    </source>
</evidence>
<dbReference type="GO" id="GO:0042575">
    <property type="term" value="C:DNA polymerase complex"/>
    <property type="evidence" value="ECO:0007669"/>
    <property type="project" value="UniProtKB-ARBA"/>
</dbReference>
<protein>
    <recommendedName>
        <fullName evidence="1">RNA-directed DNA polymerase</fullName>
        <ecNumber evidence="1">2.7.7.49</ecNumber>
    </recommendedName>
</protein>
<dbReference type="CDD" id="cd01647">
    <property type="entry name" value="RT_LTR"/>
    <property type="match status" value="1"/>
</dbReference>
<dbReference type="EMBL" id="CAJHNJ030000018">
    <property type="protein sequence ID" value="CAG9116327.1"/>
    <property type="molecule type" value="Genomic_DNA"/>
</dbReference>
<name>A0A8S4EN20_PLUXY</name>
<keyword evidence="6" id="KW-0255">Endonuclease</keyword>
<dbReference type="PANTHER" id="PTHR37984:SF5">
    <property type="entry name" value="PROTEIN NYNRIN-LIKE"/>
    <property type="match status" value="1"/>
</dbReference>
<evidence type="ECO:0000256" key="8">
    <source>
        <dbReference type="ARBA" id="ARBA00022918"/>
    </source>
</evidence>
<feature type="region of interest" description="Disordered" evidence="9">
    <location>
        <begin position="858"/>
        <end position="894"/>
    </location>
</feature>
<dbReference type="InterPro" id="IPR043128">
    <property type="entry name" value="Rev_trsase/Diguanyl_cyclase"/>
</dbReference>
<dbReference type="GO" id="GO:0006508">
    <property type="term" value="P:proteolysis"/>
    <property type="evidence" value="ECO:0007669"/>
    <property type="project" value="UniProtKB-KW"/>
</dbReference>
<dbReference type="PROSITE" id="PS50878">
    <property type="entry name" value="RT_POL"/>
    <property type="match status" value="1"/>
</dbReference>
<evidence type="ECO:0000313" key="12">
    <source>
        <dbReference type="EMBL" id="CAG9116327.1"/>
    </source>
</evidence>
<dbReference type="InterPro" id="IPR036397">
    <property type="entry name" value="RNaseH_sf"/>
</dbReference>
<dbReference type="Pfam" id="PF17921">
    <property type="entry name" value="Integrase_H2C2"/>
    <property type="match status" value="1"/>
</dbReference>
<dbReference type="InterPro" id="IPR041588">
    <property type="entry name" value="Integrase_H2C2"/>
</dbReference>
<accession>A0A8S4EN20</accession>
<keyword evidence="5" id="KW-0540">Nuclease</keyword>
<dbReference type="Gene3D" id="3.30.70.270">
    <property type="match status" value="2"/>
</dbReference>
<dbReference type="Pfam" id="PF17917">
    <property type="entry name" value="RT_RNaseH"/>
    <property type="match status" value="1"/>
</dbReference>
<dbReference type="GO" id="GO:0004519">
    <property type="term" value="F:endonuclease activity"/>
    <property type="evidence" value="ECO:0007669"/>
    <property type="project" value="UniProtKB-KW"/>
</dbReference>